<reference evidence="2 3" key="1">
    <citation type="journal article" date="2023" name="Nucleic Acids Res.">
        <title>The hologenome of Daphnia magna reveals possible DNA methylation and microbiome-mediated evolution of the host genome.</title>
        <authorList>
            <person name="Chaturvedi A."/>
            <person name="Li X."/>
            <person name="Dhandapani V."/>
            <person name="Marshall H."/>
            <person name="Kissane S."/>
            <person name="Cuenca-Cambronero M."/>
            <person name="Asole G."/>
            <person name="Calvet F."/>
            <person name="Ruiz-Romero M."/>
            <person name="Marangio P."/>
            <person name="Guigo R."/>
            <person name="Rago D."/>
            <person name="Mirbahai L."/>
            <person name="Eastwood N."/>
            <person name="Colbourne J.K."/>
            <person name="Zhou J."/>
            <person name="Mallon E."/>
            <person name="Orsini L."/>
        </authorList>
    </citation>
    <scope>NUCLEOTIDE SEQUENCE [LARGE SCALE GENOMIC DNA]</scope>
    <source>
        <strain evidence="2">LRV0_1</strain>
    </source>
</reference>
<comment type="caution">
    <text evidence="2">The sequence shown here is derived from an EMBL/GenBank/DDBJ whole genome shotgun (WGS) entry which is preliminary data.</text>
</comment>
<feature type="region of interest" description="Disordered" evidence="1">
    <location>
        <begin position="1"/>
        <end position="21"/>
    </location>
</feature>
<name>A0ABR0AH32_9CRUS</name>
<dbReference type="Proteomes" id="UP001234178">
    <property type="component" value="Unassembled WGS sequence"/>
</dbReference>
<proteinExistence type="predicted"/>
<evidence type="ECO:0000256" key="1">
    <source>
        <dbReference type="SAM" id="MobiDB-lite"/>
    </source>
</evidence>
<gene>
    <name evidence="2" type="ORF">OUZ56_009862</name>
</gene>
<evidence type="ECO:0000313" key="3">
    <source>
        <dbReference type="Proteomes" id="UP001234178"/>
    </source>
</evidence>
<protein>
    <submittedName>
        <fullName evidence="2">Uncharacterized protein</fullName>
    </submittedName>
</protein>
<evidence type="ECO:0000313" key="2">
    <source>
        <dbReference type="EMBL" id="KAK4024440.1"/>
    </source>
</evidence>
<organism evidence="2 3">
    <name type="scientific">Daphnia magna</name>
    <dbReference type="NCBI Taxonomy" id="35525"/>
    <lineage>
        <taxon>Eukaryota</taxon>
        <taxon>Metazoa</taxon>
        <taxon>Ecdysozoa</taxon>
        <taxon>Arthropoda</taxon>
        <taxon>Crustacea</taxon>
        <taxon>Branchiopoda</taxon>
        <taxon>Diplostraca</taxon>
        <taxon>Cladocera</taxon>
        <taxon>Anomopoda</taxon>
        <taxon>Daphniidae</taxon>
        <taxon>Daphnia</taxon>
    </lineage>
</organism>
<sequence length="65" mass="7427">MAPPTKRLQPLQPYNKTGNSGKAHFIDTWLDIVEFKPWLEKKIVSSYGGFQAYCVVCDEVISNHE</sequence>
<accession>A0ABR0AH32</accession>
<keyword evidence="3" id="KW-1185">Reference proteome</keyword>
<dbReference type="EMBL" id="JAOYFB010000037">
    <property type="protein sequence ID" value="KAK4024440.1"/>
    <property type="molecule type" value="Genomic_DNA"/>
</dbReference>